<evidence type="ECO:0000313" key="12">
    <source>
        <dbReference type="Proteomes" id="UP001596109"/>
    </source>
</evidence>
<evidence type="ECO:0000256" key="6">
    <source>
        <dbReference type="ARBA" id="ARBA00023027"/>
    </source>
</evidence>
<feature type="domain" description="3-hydroxyacyl-CoA dehydrogenase C-terminal" evidence="9">
    <location>
        <begin position="208"/>
        <end position="305"/>
    </location>
</feature>
<evidence type="ECO:0000256" key="2">
    <source>
        <dbReference type="ARBA" id="ARBA00009463"/>
    </source>
</evidence>
<dbReference type="InterPro" id="IPR001753">
    <property type="entry name" value="Enoyl-CoA_hydra/iso"/>
</dbReference>
<reference evidence="12" key="1">
    <citation type="journal article" date="2019" name="Int. J. Syst. Evol. Microbiol.">
        <title>The Global Catalogue of Microorganisms (GCM) 10K type strain sequencing project: providing services to taxonomists for standard genome sequencing and annotation.</title>
        <authorList>
            <consortium name="The Broad Institute Genomics Platform"/>
            <consortium name="The Broad Institute Genome Sequencing Center for Infectious Disease"/>
            <person name="Wu L."/>
            <person name="Ma J."/>
        </authorList>
    </citation>
    <scope>NUCLEOTIDE SEQUENCE [LARGE SCALE GENOMIC DNA]</scope>
    <source>
        <strain evidence="12">CGMCC 4.1434</strain>
    </source>
</reference>
<keyword evidence="7" id="KW-0443">Lipid metabolism</keyword>
<dbReference type="InterPro" id="IPR008927">
    <property type="entry name" value="6-PGluconate_DH-like_C_sf"/>
</dbReference>
<dbReference type="CDD" id="cd06558">
    <property type="entry name" value="crotonase-like"/>
    <property type="match status" value="1"/>
</dbReference>
<dbReference type="SUPFAM" id="SSF51735">
    <property type="entry name" value="NAD(P)-binding Rossmann-fold domains"/>
    <property type="match status" value="1"/>
</dbReference>
<sequence>MTYQIKKAAVLGSGVMGSGIAAHLANIGIPVLLLDIVPEKLTDEEAAKGLTLECVQVRNKMAAGALQKLLKQKPAPLTSKNNLTLIEAGNFEDDLEKLKEVDWIIEVIVENLDAKKALYEKIDAVRNPGTIISSNTSGISIEAMAEGRSDDFQKHFLGTHFFNPPRYLKLLEVIPASTTAPEVVEFMTKFGEDRLGKGVVIAKDTPNFIANRIGTYGLLVTLREMANRGYSIGEVDSVTGTLIGRPKSATFRTLDVVGLDTFMHVAKNVYDKTEGEEQQVFVPPAFMQKMVENGWAGAKAKQGFYVKKGKEILELNPETFDYESAKQLKTPSIEMAKQQKGLADKVKTLVYAKDRTGEILWHILAPTLRYSARLNGEIADDIVAIDRAMKWGFGWQQGPFEMWDAIGVAQSVEKMKEEGTAIPPFVQRLLEKGYETFYKEEDGELYFFDGEEYKVVPANEKVIDLKRIKKKHGVIKKNAGASLIDMGDGIALLEFHSQSNAIGLDILQMINFAVDEVEQHFKGLVIGNQGKNFCVGANLGLILMEAQDDNLFELDFVIRTFQKTMMKIKYSKKPVVAAPFAMTLGGGAEVCLPAAHIQASTETYIGLVETGVGLIPGGGGNVNLYAKHLKGLPNGVRVDYQYVANKVFETIAMAKVSTSAEEARDNNFLDFADGISVNADHLLYDAKQAALALYENGYTAPKKDKIPVTGDSGYATMLLGAEGMFLSGFISEHDLKIAKKLAFVLAGGKVPYGTLVDEQYMLDLEREAFLSLIAESKSQQRMQHMLLKGKPLRN</sequence>
<evidence type="ECO:0000256" key="8">
    <source>
        <dbReference type="ARBA" id="ARBA00049556"/>
    </source>
</evidence>
<evidence type="ECO:0000259" key="9">
    <source>
        <dbReference type="Pfam" id="PF00725"/>
    </source>
</evidence>
<evidence type="ECO:0000259" key="10">
    <source>
        <dbReference type="Pfam" id="PF02737"/>
    </source>
</evidence>
<evidence type="ECO:0000256" key="4">
    <source>
        <dbReference type="ARBA" id="ARBA00022963"/>
    </source>
</evidence>
<comment type="caution">
    <text evidence="11">The sequence shown here is derived from an EMBL/GenBank/DDBJ whole genome shotgun (WGS) entry which is preliminary data.</text>
</comment>
<dbReference type="Gene3D" id="3.90.226.10">
    <property type="entry name" value="2-enoyl-CoA Hydratase, Chain A, domain 1"/>
    <property type="match status" value="1"/>
</dbReference>
<evidence type="ECO:0000313" key="11">
    <source>
        <dbReference type="EMBL" id="MFC5591356.1"/>
    </source>
</evidence>
<evidence type="ECO:0000256" key="1">
    <source>
        <dbReference type="ARBA" id="ARBA00005005"/>
    </source>
</evidence>
<keyword evidence="5" id="KW-0560">Oxidoreductase</keyword>
<dbReference type="InterPro" id="IPR029045">
    <property type="entry name" value="ClpP/crotonase-like_dom_sf"/>
</dbReference>
<gene>
    <name evidence="11" type="ORF">ACFPRA_20945</name>
</gene>
<dbReference type="Pfam" id="PF02737">
    <property type="entry name" value="3HCDH_N"/>
    <property type="match status" value="1"/>
</dbReference>
<keyword evidence="12" id="KW-1185">Reference proteome</keyword>
<accession>A0ABW0TPD4</accession>
<dbReference type="Pfam" id="PF00725">
    <property type="entry name" value="3HCDH"/>
    <property type="match status" value="1"/>
</dbReference>
<dbReference type="SUPFAM" id="SSF52096">
    <property type="entry name" value="ClpP/crotonase"/>
    <property type="match status" value="1"/>
</dbReference>
<dbReference type="EMBL" id="JBHSNO010000016">
    <property type="protein sequence ID" value="MFC5591356.1"/>
    <property type="molecule type" value="Genomic_DNA"/>
</dbReference>
<dbReference type="Gene3D" id="3.40.50.720">
    <property type="entry name" value="NAD(P)-binding Rossmann-like Domain"/>
    <property type="match status" value="1"/>
</dbReference>
<dbReference type="Pfam" id="PF00378">
    <property type="entry name" value="ECH_1"/>
    <property type="match status" value="1"/>
</dbReference>
<dbReference type="PANTHER" id="PTHR48075:SF7">
    <property type="entry name" value="3-HYDROXYACYL-COA DEHYDROGENASE-RELATED"/>
    <property type="match status" value="1"/>
</dbReference>
<keyword evidence="6" id="KW-0520">NAD</keyword>
<comment type="pathway">
    <text evidence="1">Lipid metabolism; fatty acid beta-oxidation.</text>
</comment>
<organism evidence="11 12">
    <name type="scientific">Sporosarcina soli</name>
    <dbReference type="NCBI Taxonomy" id="334736"/>
    <lineage>
        <taxon>Bacteria</taxon>
        <taxon>Bacillati</taxon>
        <taxon>Bacillota</taxon>
        <taxon>Bacilli</taxon>
        <taxon>Bacillales</taxon>
        <taxon>Caryophanaceae</taxon>
        <taxon>Sporosarcina</taxon>
    </lineage>
</organism>
<feature type="domain" description="3-hydroxyacyl-CoA dehydrogenase NAD binding" evidence="10">
    <location>
        <begin position="7"/>
        <end position="204"/>
    </location>
</feature>
<dbReference type="Proteomes" id="UP001596109">
    <property type="component" value="Unassembled WGS sequence"/>
</dbReference>
<keyword evidence="3" id="KW-0276">Fatty acid metabolism</keyword>
<evidence type="ECO:0000256" key="3">
    <source>
        <dbReference type="ARBA" id="ARBA00022832"/>
    </source>
</evidence>
<dbReference type="InterPro" id="IPR006108">
    <property type="entry name" value="3HC_DH_C"/>
</dbReference>
<protein>
    <submittedName>
        <fullName evidence="11">3-hydroxyacyl-CoA dehydrogenase NAD-binding domain-containing protein</fullName>
    </submittedName>
</protein>
<dbReference type="PANTHER" id="PTHR48075">
    <property type="entry name" value="3-HYDROXYACYL-COA DEHYDROGENASE FAMILY PROTEIN"/>
    <property type="match status" value="1"/>
</dbReference>
<name>A0ABW0TPD4_9BACL</name>
<proteinExistence type="inferred from homology"/>
<dbReference type="RefSeq" id="WP_381439050.1">
    <property type="nucleotide sequence ID" value="NZ_JBHSNO010000016.1"/>
</dbReference>
<comment type="catalytic activity">
    <reaction evidence="8">
        <text>a (3S)-3-hydroxyacyl-CoA + NAD(+) = a 3-oxoacyl-CoA + NADH + H(+)</text>
        <dbReference type="Rhea" id="RHEA:22432"/>
        <dbReference type="ChEBI" id="CHEBI:15378"/>
        <dbReference type="ChEBI" id="CHEBI:57318"/>
        <dbReference type="ChEBI" id="CHEBI:57540"/>
        <dbReference type="ChEBI" id="CHEBI:57945"/>
        <dbReference type="ChEBI" id="CHEBI:90726"/>
        <dbReference type="EC" id="1.1.1.35"/>
    </reaction>
</comment>
<dbReference type="SUPFAM" id="SSF48179">
    <property type="entry name" value="6-phosphogluconate dehydrogenase C-terminal domain-like"/>
    <property type="match status" value="2"/>
</dbReference>
<dbReference type="InterPro" id="IPR006176">
    <property type="entry name" value="3-OHacyl-CoA_DH_NAD-bd"/>
</dbReference>
<comment type="similarity">
    <text evidence="2">Belongs to the 3-hydroxyacyl-CoA dehydrogenase family.</text>
</comment>
<evidence type="ECO:0000256" key="5">
    <source>
        <dbReference type="ARBA" id="ARBA00023002"/>
    </source>
</evidence>
<dbReference type="InterPro" id="IPR036291">
    <property type="entry name" value="NAD(P)-bd_dom_sf"/>
</dbReference>
<evidence type="ECO:0000256" key="7">
    <source>
        <dbReference type="ARBA" id="ARBA00023098"/>
    </source>
</evidence>
<dbReference type="Gene3D" id="1.10.1040.50">
    <property type="match status" value="1"/>
</dbReference>
<keyword evidence="4" id="KW-0442">Lipid degradation</keyword>